<gene>
    <name evidence="1" type="ORF">L1F29_07450</name>
</gene>
<protein>
    <submittedName>
        <fullName evidence="1">DUF6483 family protein</fullName>
    </submittedName>
</protein>
<dbReference type="EMBL" id="CP091430">
    <property type="protein sequence ID" value="UVI31649.1"/>
    <property type="molecule type" value="Genomic_DNA"/>
</dbReference>
<organism evidence="1 2">
    <name type="scientific">Paenibacillus spongiae</name>
    <dbReference type="NCBI Taxonomy" id="2909671"/>
    <lineage>
        <taxon>Bacteria</taxon>
        <taxon>Bacillati</taxon>
        <taxon>Bacillota</taxon>
        <taxon>Bacilli</taxon>
        <taxon>Bacillales</taxon>
        <taxon>Paenibacillaceae</taxon>
        <taxon>Paenibacillus</taxon>
    </lineage>
</organism>
<name>A0ABY5SDA4_9BACL</name>
<accession>A0ABY5SDA4</accession>
<reference evidence="1" key="1">
    <citation type="submission" date="2022-01" db="EMBL/GenBank/DDBJ databases">
        <title>Paenibacillus spongiae sp. nov., isolated from marine sponge.</title>
        <authorList>
            <person name="Li Z."/>
            <person name="Zhang M."/>
        </authorList>
    </citation>
    <scope>NUCLEOTIDE SEQUENCE</scope>
    <source>
        <strain evidence="1">PHS-Z3</strain>
    </source>
</reference>
<dbReference type="Pfam" id="PF20092">
    <property type="entry name" value="DUF6483"/>
    <property type="match status" value="1"/>
</dbReference>
<proteinExistence type="predicted"/>
<evidence type="ECO:0000313" key="2">
    <source>
        <dbReference type="Proteomes" id="UP001057877"/>
    </source>
</evidence>
<dbReference type="Proteomes" id="UP001057877">
    <property type="component" value="Chromosome"/>
</dbReference>
<keyword evidence="2" id="KW-1185">Reference proteome</keyword>
<sequence length="213" mass="24926">MFQRDYFMRMIEQMSVVVGQVMGLRRERKQEEALLVIDELLDREFRLNAKLIRSLSDRDLIAMMTRSGIVETANVYAIARLLKEEGDLNEELGRPERSFPSRLKALHLFIRLALLDAPAVLKTPTEEADELLARLGEYELPVETKQLILEWHEAERRYDLAENVLYELMEDSVLTKEDADEFYRRLLLLPDEWLEAGGLPRDEIIDGQKRLHV</sequence>
<dbReference type="InterPro" id="IPR045507">
    <property type="entry name" value="DUF6483"/>
</dbReference>
<dbReference type="RefSeq" id="WP_258387711.1">
    <property type="nucleotide sequence ID" value="NZ_CP091430.1"/>
</dbReference>
<evidence type="ECO:0000313" key="1">
    <source>
        <dbReference type="EMBL" id="UVI31649.1"/>
    </source>
</evidence>